<dbReference type="RefSeq" id="XP_042924277.1">
    <property type="nucleotide sequence ID" value="XM_043063571.1"/>
</dbReference>
<proteinExistence type="predicted"/>
<dbReference type="Proteomes" id="UP000006906">
    <property type="component" value="Chromosome 6"/>
</dbReference>
<evidence type="ECO:0000256" key="1">
    <source>
        <dbReference type="SAM" id="MobiDB-lite"/>
    </source>
</evidence>
<name>A0A2K3DQV7_CHLRE</name>
<evidence type="ECO:0000313" key="2">
    <source>
        <dbReference type="EMBL" id="PNW82916.1"/>
    </source>
</evidence>
<dbReference type="InterPro" id="IPR027267">
    <property type="entry name" value="AH/BAR_dom_sf"/>
</dbReference>
<feature type="region of interest" description="Disordered" evidence="1">
    <location>
        <begin position="167"/>
        <end position="259"/>
    </location>
</feature>
<feature type="compositionally biased region" description="Gly residues" evidence="1">
    <location>
        <begin position="172"/>
        <end position="192"/>
    </location>
</feature>
<feature type="compositionally biased region" description="Low complexity" evidence="1">
    <location>
        <begin position="442"/>
        <end position="480"/>
    </location>
</feature>
<dbReference type="AlphaFoldDB" id="A0A2K3DQV7"/>
<dbReference type="SUPFAM" id="SSF103657">
    <property type="entry name" value="BAR/IMD domain-like"/>
    <property type="match status" value="1"/>
</dbReference>
<gene>
    <name evidence="2" type="ORF">CHLRE_06g299500v5</name>
</gene>
<dbReference type="InParanoid" id="A0A2K3DQV7"/>
<evidence type="ECO:0008006" key="4">
    <source>
        <dbReference type="Google" id="ProtNLM"/>
    </source>
</evidence>
<dbReference type="EMBL" id="CM008967">
    <property type="protein sequence ID" value="PNW82916.1"/>
    <property type="molecule type" value="Genomic_DNA"/>
</dbReference>
<dbReference type="KEGG" id="cre:CHLRE_06g299500v5"/>
<evidence type="ECO:0000313" key="3">
    <source>
        <dbReference type="Proteomes" id="UP000006906"/>
    </source>
</evidence>
<sequence>MQKILEQARQSLHVGERTFKPTPNLRNPAMLSEAEEFAVHMNAFKTGLRRYQTAVQVFLEGLPVVARGNLPRVWERVEGGLCEPLRPNVSHSHPTRVGGEFDEGLLRDARDMLDAELSHNVLRPIDRWLESLAVVRTRMRKLEGLRLQVDARRRRVHRRYMRALGRMEHRGGGGPFDLGMAGGGGMGGGGGLHSRRSRSADPGRRRGYGGARGRRGHAGLDEEEEEEEMGGGGGLTSSPSSSDDEYEMSYGPRGSHEDEVLAVRGKEDFMRSALYYQRKLEAVQSTYREQEDLVWQHLSGLVRDAAWLKAFVAGAMLSVKDALQATAIALGPCKLPLPAFPRFNAGGEYGAIGDPSPLIADIPDSLKSAAAATAAASPMAALMGGATAGSAAGSTPGGVGGGLTRLDAREVSAALRPKRITAQPLQTSADHTTPRYGPVPPVVRGSPGVPLDELAEQEAAAAAGARGTTAALPPAGASGHAHGGGVIGALKELASEVTAAARAKPLPAGAATDTAAAGTTAGVASSTAAY</sequence>
<dbReference type="GeneID" id="66053846"/>
<dbReference type="Gramene" id="PNW82916">
    <property type="protein sequence ID" value="PNW82916"/>
    <property type="gene ID" value="CHLRE_06g299500v5"/>
</dbReference>
<reference evidence="2 3" key="1">
    <citation type="journal article" date="2007" name="Science">
        <title>The Chlamydomonas genome reveals the evolution of key animal and plant functions.</title>
        <authorList>
            <person name="Merchant S.S."/>
            <person name="Prochnik S.E."/>
            <person name="Vallon O."/>
            <person name="Harris E.H."/>
            <person name="Karpowicz S.J."/>
            <person name="Witman G.B."/>
            <person name="Terry A."/>
            <person name="Salamov A."/>
            <person name="Fritz-Laylin L.K."/>
            <person name="Marechal-Drouard L."/>
            <person name="Marshall W.F."/>
            <person name="Qu L.H."/>
            <person name="Nelson D.R."/>
            <person name="Sanderfoot A.A."/>
            <person name="Spalding M.H."/>
            <person name="Kapitonov V.V."/>
            <person name="Ren Q."/>
            <person name="Ferris P."/>
            <person name="Lindquist E."/>
            <person name="Shapiro H."/>
            <person name="Lucas S.M."/>
            <person name="Grimwood J."/>
            <person name="Schmutz J."/>
            <person name="Cardol P."/>
            <person name="Cerutti H."/>
            <person name="Chanfreau G."/>
            <person name="Chen C.L."/>
            <person name="Cognat V."/>
            <person name="Croft M.T."/>
            <person name="Dent R."/>
            <person name="Dutcher S."/>
            <person name="Fernandez E."/>
            <person name="Fukuzawa H."/>
            <person name="Gonzalez-Ballester D."/>
            <person name="Gonzalez-Halphen D."/>
            <person name="Hallmann A."/>
            <person name="Hanikenne M."/>
            <person name="Hippler M."/>
            <person name="Inwood W."/>
            <person name="Jabbari K."/>
            <person name="Kalanon M."/>
            <person name="Kuras R."/>
            <person name="Lefebvre P.A."/>
            <person name="Lemaire S.D."/>
            <person name="Lobanov A.V."/>
            <person name="Lohr M."/>
            <person name="Manuell A."/>
            <person name="Meier I."/>
            <person name="Mets L."/>
            <person name="Mittag M."/>
            <person name="Mittelmeier T."/>
            <person name="Moroney J.V."/>
            <person name="Moseley J."/>
            <person name="Napoli C."/>
            <person name="Nedelcu A.M."/>
            <person name="Niyogi K."/>
            <person name="Novoselov S.V."/>
            <person name="Paulsen I.T."/>
            <person name="Pazour G."/>
            <person name="Purton S."/>
            <person name="Ral J.P."/>
            <person name="Riano-Pachon D.M."/>
            <person name="Riekhof W."/>
            <person name="Rymarquis L."/>
            <person name="Schroda M."/>
            <person name="Stern D."/>
            <person name="Umen J."/>
            <person name="Willows R."/>
            <person name="Wilson N."/>
            <person name="Zimmer S.L."/>
            <person name="Allmer J."/>
            <person name="Balk J."/>
            <person name="Bisova K."/>
            <person name="Chen C.J."/>
            <person name="Elias M."/>
            <person name="Gendler K."/>
            <person name="Hauser C."/>
            <person name="Lamb M.R."/>
            <person name="Ledford H."/>
            <person name="Long J.C."/>
            <person name="Minagawa J."/>
            <person name="Page M.D."/>
            <person name="Pan J."/>
            <person name="Pootakham W."/>
            <person name="Roje S."/>
            <person name="Rose A."/>
            <person name="Stahlberg E."/>
            <person name="Terauchi A.M."/>
            <person name="Yang P."/>
            <person name="Ball S."/>
            <person name="Bowler C."/>
            <person name="Dieckmann C.L."/>
            <person name="Gladyshev V.N."/>
            <person name="Green P."/>
            <person name="Jorgensen R."/>
            <person name="Mayfield S."/>
            <person name="Mueller-Roeber B."/>
            <person name="Rajamani S."/>
            <person name="Sayre R.T."/>
            <person name="Brokstein P."/>
            <person name="Dubchak I."/>
            <person name="Goodstein D."/>
            <person name="Hornick L."/>
            <person name="Huang Y.W."/>
            <person name="Jhaveri J."/>
            <person name="Luo Y."/>
            <person name="Martinez D."/>
            <person name="Ngau W.C."/>
            <person name="Otillar B."/>
            <person name="Poliakov A."/>
            <person name="Porter A."/>
            <person name="Szajkowski L."/>
            <person name="Werner G."/>
            <person name="Zhou K."/>
            <person name="Grigoriev I.V."/>
            <person name="Rokhsar D.S."/>
            <person name="Grossman A.R."/>
        </authorList>
    </citation>
    <scope>NUCLEOTIDE SEQUENCE [LARGE SCALE GENOMIC DNA]</scope>
    <source>
        <strain evidence="3">CC-503</strain>
    </source>
</reference>
<keyword evidence="3" id="KW-1185">Reference proteome</keyword>
<feature type="region of interest" description="Disordered" evidence="1">
    <location>
        <begin position="506"/>
        <end position="530"/>
    </location>
</feature>
<accession>A0A2K3DQV7</accession>
<dbReference type="OrthoDB" id="547035at2759"/>
<protein>
    <recommendedName>
        <fullName evidence="4">BAR domain-containing protein</fullName>
    </recommendedName>
</protein>
<feature type="region of interest" description="Disordered" evidence="1">
    <location>
        <begin position="421"/>
        <end position="482"/>
    </location>
</feature>
<organism evidence="2 3">
    <name type="scientific">Chlamydomonas reinhardtii</name>
    <name type="common">Chlamydomonas smithii</name>
    <dbReference type="NCBI Taxonomy" id="3055"/>
    <lineage>
        <taxon>Eukaryota</taxon>
        <taxon>Viridiplantae</taxon>
        <taxon>Chlorophyta</taxon>
        <taxon>core chlorophytes</taxon>
        <taxon>Chlorophyceae</taxon>
        <taxon>CS clade</taxon>
        <taxon>Chlamydomonadales</taxon>
        <taxon>Chlamydomonadaceae</taxon>
        <taxon>Chlamydomonas</taxon>
    </lineage>
</organism>